<evidence type="ECO:0000256" key="3">
    <source>
        <dbReference type="ARBA" id="ARBA00022777"/>
    </source>
</evidence>
<dbReference type="InterPro" id="IPR012893">
    <property type="entry name" value="HipA-like_C"/>
</dbReference>
<accession>A0A561QB64</accession>
<evidence type="ECO:0000313" key="6">
    <source>
        <dbReference type="Proteomes" id="UP000320653"/>
    </source>
</evidence>
<dbReference type="Proteomes" id="UP000320653">
    <property type="component" value="Unassembled WGS sequence"/>
</dbReference>
<organism evidence="5 6">
    <name type="scientific">Neorhizobium alkalisoli</name>
    <dbReference type="NCBI Taxonomy" id="528178"/>
    <lineage>
        <taxon>Bacteria</taxon>
        <taxon>Pseudomonadati</taxon>
        <taxon>Pseudomonadota</taxon>
        <taxon>Alphaproteobacteria</taxon>
        <taxon>Hyphomicrobiales</taxon>
        <taxon>Rhizobiaceae</taxon>
        <taxon>Rhizobium/Agrobacterium group</taxon>
        <taxon>Neorhizobium</taxon>
    </lineage>
</organism>
<dbReference type="PANTHER" id="PTHR37419">
    <property type="entry name" value="SERINE/THREONINE-PROTEIN KINASE TOXIN HIPA"/>
    <property type="match status" value="1"/>
</dbReference>
<dbReference type="GO" id="GO:0004674">
    <property type="term" value="F:protein serine/threonine kinase activity"/>
    <property type="evidence" value="ECO:0007669"/>
    <property type="project" value="TreeGrafter"/>
</dbReference>
<evidence type="ECO:0000256" key="2">
    <source>
        <dbReference type="ARBA" id="ARBA00022679"/>
    </source>
</evidence>
<name>A0A561QB64_9HYPH</name>
<dbReference type="PANTHER" id="PTHR37419:SF1">
    <property type="entry name" value="SERINE_THREONINE-PROTEIN KINASE TOXIN HIPA"/>
    <property type="match status" value="1"/>
</dbReference>
<dbReference type="Gene3D" id="1.10.1070.20">
    <property type="match status" value="1"/>
</dbReference>
<dbReference type="Pfam" id="PF07804">
    <property type="entry name" value="HipA_C"/>
    <property type="match status" value="1"/>
</dbReference>
<evidence type="ECO:0000313" key="5">
    <source>
        <dbReference type="EMBL" id="TWF47591.1"/>
    </source>
</evidence>
<gene>
    <name evidence="5" type="ORF">FHW37_11194</name>
</gene>
<feature type="domain" description="HipA-like C-terminal" evidence="4">
    <location>
        <begin position="1"/>
        <end position="226"/>
    </location>
</feature>
<dbReference type="InterPro" id="IPR052028">
    <property type="entry name" value="HipA_Ser/Thr_kinase"/>
</dbReference>
<dbReference type="EMBL" id="VIWP01000011">
    <property type="protein sequence ID" value="TWF47591.1"/>
    <property type="molecule type" value="Genomic_DNA"/>
</dbReference>
<dbReference type="AlphaFoldDB" id="A0A561QB64"/>
<protein>
    <submittedName>
        <fullName evidence="5">HipA-like protein</fullName>
    </submittedName>
</protein>
<reference evidence="5 6" key="1">
    <citation type="submission" date="2019-06" db="EMBL/GenBank/DDBJ databases">
        <title>Sorghum-associated microbial communities from plants grown in Nebraska, USA.</title>
        <authorList>
            <person name="Schachtman D."/>
        </authorList>
    </citation>
    <scope>NUCLEOTIDE SEQUENCE [LARGE SCALE GENOMIC DNA]</scope>
    <source>
        <strain evidence="5 6">1225</strain>
    </source>
</reference>
<keyword evidence="3" id="KW-0418">Kinase</keyword>
<evidence type="ECO:0000256" key="1">
    <source>
        <dbReference type="ARBA" id="ARBA00010164"/>
    </source>
</evidence>
<comment type="similarity">
    <text evidence="1">Belongs to the HipA Ser/Thr kinase family.</text>
</comment>
<evidence type="ECO:0000259" key="4">
    <source>
        <dbReference type="Pfam" id="PF07804"/>
    </source>
</evidence>
<proteinExistence type="inferred from homology"/>
<sequence length="265" mass="28322">MAGAQSKVPVVVIDGQIALPLPGQPPTHILKSPIACFKGTTENEAFMMSLAAAIGLDVAPVEARTVEGRQFRLVERYDRGRDNLGVMRRIHQEDFCQSLGVPPESKCASEGGPTFKDCFELLRRASARLAMDIAKLLGATIFNLIVGNADAHGKNYSILYDDQGPRMAPLYDLLSTVAYPDLSAKLAMRIGKRATLAEMDGEGWKAFAEDAGIGFALVRRRVSEISGAVMTYGGDASAIVQGDPAAAAEVTKSKQNRAIPVSLSV</sequence>
<comment type="caution">
    <text evidence="5">The sequence shown here is derived from an EMBL/GenBank/DDBJ whole genome shotgun (WGS) entry which is preliminary data.</text>
</comment>
<dbReference type="GO" id="GO:0005829">
    <property type="term" value="C:cytosol"/>
    <property type="evidence" value="ECO:0007669"/>
    <property type="project" value="TreeGrafter"/>
</dbReference>
<keyword evidence="2" id="KW-0808">Transferase</keyword>
<keyword evidence="6" id="KW-1185">Reference proteome</keyword>